<dbReference type="EMBL" id="CP045810">
    <property type="protein sequence ID" value="QHN38996.1"/>
    <property type="molecule type" value="Genomic_DNA"/>
</dbReference>
<dbReference type="PRINTS" id="PR00111">
    <property type="entry name" value="ABHYDROLASE"/>
</dbReference>
<dbReference type="PANTHER" id="PTHR43194">
    <property type="entry name" value="HYDROLASE ALPHA/BETA FOLD FAMILY"/>
    <property type="match status" value="1"/>
</dbReference>
<dbReference type="InterPro" id="IPR029058">
    <property type="entry name" value="AB_hydrolase_fold"/>
</dbReference>
<name>A0A857KI99_9ACTN</name>
<reference evidence="1" key="1">
    <citation type="journal article" date="2021" name="Nat. Microbiol.">
        <title>Cocultivation of an ultrasmall environmental parasitic bacterium with lytic ability against bacteria associated with wastewater foams.</title>
        <authorList>
            <person name="Batinovic S."/>
            <person name="Rose J.J.A."/>
            <person name="Ratcliffe J."/>
            <person name="Seviour R.J."/>
            <person name="Petrovski S."/>
        </authorList>
    </citation>
    <scope>NUCLEOTIDE SEQUENCE</scope>
    <source>
        <strain evidence="1">CON44</strain>
    </source>
</reference>
<evidence type="ECO:0000313" key="1">
    <source>
        <dbReference type="EMBL" id="QHN38996.1"/>
    </source>
</evidence>
<dbReference type="AlphaFoldDB" id="A0A857KI99"/>
<dbReference type="RefSeq" id="WP_005185927.1">
    <property type="nucleotide sequence ID" value="NZ_CP045804.1"/>
</dbReference>
<dbReference type="InterPro" id="IPR050228">
    <property type="entry name" value="Carboxylesterase_BioH"/>
</dbReference>
<keyword evidence="1" id="KW-0378">Hydrolase</keyword>
<gene>
    <name evidence="1" type="ORF">GII30_07265</name>
</gene>
<dbReference type="GO" id="GO:0016787">
    <property type="term" value="F:hydrolase activity"/>
    <property type="evidence" value="ECO:0007669"/>
    <property type="project" value="UniProtKB-KW"/>
</dbReference>
<sequence>MSTATIGDIDVSYTEAGPQDAVPVVLIHGLAEDGSSWAGTQQALADLHTFAYDLRGHGRSSVGEGDGTLTQLGNDLIAFLEKMTGPAVVVGFSLGGTIALWAAAQRPDLVTGAVVLGTSSVVGRSATGFYAGRIELAGDTSSQEFRDAIRDDTAAALVDGDRLDEITANRLTAIGDGRGYVNAARAMAALNADPLTPSLTNITVHVTVVGAADDTFCPYKAAQIVLGALPDADYIEIPRAGHLMNVDNPDAVTDALRRSITALRSTTTGRKES</sequence>
<dbReference type="Gene3D" id="3.40.50.1820">
    <property type="entry name" value="alpha/beta hydrolase"/>
    <property type="match status" value="1"/>
</dbReference>
<dbReference type="PANTHER" id="PTHR43194:SF2">
    <property type="entry name" value="PEROXISOMAL MEMBRANE PROTEIN LPX1"/>
    <property type="match status" value="1"/>
</dbReference>
<organism evidence="1">
    <name type="scientific">Gordonia amarae</name>
    <dbReference type="NCBI Taxonomy" id="36821"/>
    <lineage>
        <taxon>Bacteria</taxon>
        <taxon>Bacillati</taxon>
        <taxon>Actinomycetota</taxon>
        <taxon>Actinomycetes</taxon>
        <taxon>Mycobacteriales</taxon>
        <taxon>Gordoniaceae</taxon>
        <taxon>Gordonia</taxon>
    </lineage>
</organism>
<dbReference type="SUPFAM" id="SSF53474">
    <property type="entry name" value="alpha/beta-Hydrolases"/>
    <property type="match status" value="1"/>
</dbReference>
<dbReference type="InterPro" id="IPR000073">
    <property type="entry name" value="AB_hydrolase_1"/>
</dbReference>
<proteinExistence type="predicted"/>
<accession>A0A857KI99</accession>
<protein>
    <submittedName>
        <fullName evidence="1">Alpha/beta fold hydrolase</fullName>
    </submittedName>
</protein>
<dbReference type="Pfam" id="PF00561">
    <property type="entry name" value="Abhydrolase_1"/>
    <property type="match status" value="1"/>
</dbReference>